<sequence length="241" mass="25892">SDSDFLDKPLDLARSGSISNTPKSGAKAWLGRALTFLPSLAATQLKPWLAGRSFCAVQLTGVDTTLRGQVNSKLTELLQAIIATFGAAAVATNQNPNKSIEVRCWEISHSGTAVASVPKASISHDHPDVTSRSRCGLCSLVVGQPVTVAMHDVPIKEVTWIPEMNLLATGSWDKTLKQPNPVHTQQLPDRCHAFTVRYQLMVVGTADRNLVVFNLQNPQAAEACVLCGSSCCDISSWLTNL</sequence>
<feature type="non-terminal residue" evidence="3">
    <location>
        <position position="1"/>
    </location>
</feature>
<gene>
    <name evidence="3" type="ORF">CUMW_267720</name>
</gene>
<dbReference type="PANTHER" id="PTHR10971">
    <property type="entry name" value="MRNA EXPORT FACTOR AND BUB3"/>
    <property type="match status" value="1"/>
</dbReference>
<evidence type="ECO:0000256" key="2">
    <source>
        <dbReference type="ARBA" id="ARBA00022737"/>
    </source>
</evidence>
<evidence type="ECO:0000313" key="4">
    <source>
        <dbReference type="Proteomes" id="UP000236630"/>
    </source>
</evidence>
<dbReference type="SUPFAM" id="SSF117289">
    <property type="entry name" value="Nucleoporin domain"/>
    <property type="match status" value="1"/>
</dbReference>
<dbReference type="InterPro" id="IPR015943">
    <property type="entry name" value="WD40/YVTN_repeat-like_dom_sf"/>
</dbReference>
<keyword evidence="1" id="KW-0853">WD repeat</keyword>
<reference evidence="3 4" key="1">
    <citation type="journal article" date="2017" name="Front. Genet.">
        <title>Draft sequencing of the heterozygous diploid genome of Satsuma (Citrus unshiu Marc.) using a hybrid assembly approach.</title>
        <authorList>
            <person name="Shimizu T."/>
            <person name="Tanizawa Y."/>
            <person name="Mochizuki T."/>
            <person name="Nagasaki H."/>
            <person name="Yoshioka T."/>
            <person name="Toyoda A."/>
            <person name="Fujiyama A."/>
            <person name="Kaminuma E."/>
            <person name="Nakamura Y."/>
        </authorList>
    </citation>
    <scope>NUCLEOTIDE SEQUENCE [LARGE SCALE GENOMIC DNA]</scope>
    <source>
        <strain evidence="4">cv. Miyagawa wase</strain>
    </source>
</reference>
<proteinExistence type="predicted"/>
<dbReference type="AlphaFoldDB" id="A0A2H5QW99"/>
<evidence type="ECO:0000313" key="3">
    <source>
        <dbReference type="EMBL" id="GAY68896.1"/>
    </source>
</evidence>
<feature type="non-terminal residue" evidence="3">
    <location>
        <position position="241"/>
    </location>
</feature>
<evidence type="ECO:0000256" key="1">
    <source>
        <dbReference type="ARBA" id="ARBA00022574"/>
    </source>
</evidence>
<dbReference type="EMBL" id="BDQV01001002">
    <property type="protein sequence ID" value="GAY68896.1"/>
    <property type="molecule type" value="Genomic_DNA"/>
</dbReference>
<dbReference type="Proteomes" id="UP000236630">
    <property type="component" value="Unassembled WGS sequence"/>
</dbReference>
<comment type="caution">
    <text evidence="3">The sequence shown here is derived from an EMBL/GenBank/DDBJ whole genome shotgun (WGS) entry which is preliminary data.</text>
</comment>
<name>A0A2H5QW99_CITUN</name>
<protein>
    <submittedName>
        <fullName evidence="3">Uncharacterized protein</fullName>
    </submittedName>
</protein>
<dbReference type="Gene3D" id="2.130.10.10">
    <property type="entry name" value="YVTN repeat-like/Quinoprotein amine dehydrogenase"/>
    <property type="match status" value="1"/>
</dbReference>
<accession>A0A2H5QW99</accession>
<organism evidence="3 4">
    <name type="scientific">Citrus unshiu</name>
    <name type="common">Satsuma mandarin</name>
    <name type="synonym">Citrus nobilis var. unshiu</name>
    <dbReference type="NCBI Taxonomy" id="55188"/>
    <lineage>
        <taxon>Eukaryota</taxon>
        <taxon>Viridiplantae</taxon>
        <taxon>Streptophyta</taxon>
        <taxon>Embryophyta</taxon>
        <taxon>Tracheophyta</taxon>
        <taxon>Spermatophyta</taxon>
        <taxon>Magnoliopsida</taxon>
        <taxon>eudicotyledons</taxon>
        <taxon>Gunneridae</taxon>
        <taxon>Pentapetalae</taxon>
        <taxon>rosids</taxon>
        <taxon>malvids</taxon>
        <taxon>Sapindales</taxon>
        <taxon>Rutaceae</taxon>
        <taxon>Aurantioideae</taxon>
        <taxon>Citrus</taxon>
    </lineage>
</organism>
<keyword evidence="4" id="KW-1185">Reference proteome</keyword>
<keyword evidence="2" id="KW-0677">Repeat</keyword>